<dbReference type="CDD" id="cd14702">
    <property type="entry name" value="bZIP_plant_GBF1"/>
    <property type="match status" value="1"/>
</dbReference>
<dbReference type="InterPro" id="IPR046347">
    <property type="entry name" value="bZIP_sf"/>
</dbReference>
<dbReference type="SMART" id="SM00338">
    <property type="entry name" value="BRLZ"/>
    <property type="match status" value="1"/>
</dbReference>
<name>A0AAP0NE56_LIQFO</name>
<dbReference type="Proteomes" id="UP001415857">
    <property type="component" value="Unassembled WGS sequence"/>
</dbReference>
<dbReference type="InterPro" id="IPR045314">
    <property type="entry name" value="bZIP_plant_GBF1"/>
</dbReference>
<feature type="region of interest" description="Disordered" evidence="6">
    <location>
        <begin position="35"/>
        <end position="73"/>
    </location>
</feature>
<dbReference type="PANTHER" id="PTHR45764:SF52">
    <property type="entry name" value="BASIC LEUCINE ZIPPER 4"/>
    <property type="match status" value="1"/>
</dbReference>
<accession>A0AAP0NE56</accession>
<dbReference type="GO" id="GO:0045893">
    <property type="term" value="P:positive regulation of DNA-templated transcription"/>
    <property type="evidence" value="ECO:0007669"/>
    <property type="project" value="TreeGrafter"/>
</dbReference>
<evidence type="ECO:0000256" key="1">
    <source>
        <dbReference type="ARBA" id="ARBA00004123"/>
    </source>
</evidence>
<dbReference type="GO" id="GO:0003700">
    <property type="term" value="F:DNA-binding transcription factor activity"/>
    <property type="evidence" value="ECO:0007669"/>
    <property type="project" value="InterPro"/>
</dbReference>
<evidence type="ECO:0000256" key="2">
    <source>
        <dbReference type="ARBA" id="ARBA00023015"/>
    </source>
</evidence>
<reference evidence="8 9" key="1">
    <citation type="journal article" date="2024" name="Plant J.">
        <title>Genome sequences and population genomics reveal climatic adaptation and genomic divergence between two closely related sweetgum species.</title>
        <authorList>
            <person name="Xu W.Q."/>
            <person name="Ren C.Q."/>
            <person name="Zhang X.Y."/>
            <person name="Comes H.P."/>
            <person name="Liu X.H."/>
            <person name="Li Y.G."/>
            <person name="Kettle C.J."/>
            <person name="Jalonen R."/>
            <person name="Gaisberger H."/>
            <person name="Ma Y.Z."/>
            <person name="Qiu Y.X."/>
        </authorList>
    </citation>
    <scope>NUCLEOTIDE SEQUENCE [LARGE SCALE GENOMIC DNA]</scope>
    <source>
        <strain evidence="8">Hangzhou</strain>
    </source>
</reference>
<dbReference type="PROSITE" id="PS50217">
    <property type="entry name" value="BZIP"/>
    <property type="match status" value="1"/>
</dbReference>
<dbReference type="InterPro" id="IPR004827">
    <property type="entry name" value="bZIP"/>
</dbReference>
<organism evidence="8 9">
    <name type="scientific">Liquidambar formosana</name>
    <name type="common">Formosan gum</name>
    <dbReference type="NCBI Taxonomy" id="63359"/>
    <lineage>
        <taxon>Eukaryota</taxon>
        <taxon>Viridiplantae</taxon>
        <taxon>Streptophyta</taxon>
        <taxon>Embryophyta</taxon>
        <taxon>Tracheophyta</taxon>
        <taxon>Spermatophyta</taxon>
        <taxon>Magnoliopsida</taxon>
        <taxon>eudicotyledons</taxon>
        <taxon>Gunneridae</taxon>
        <taxon>Pentapetalae</taxon>
        <taxon>Saxifragales</taxon>
        <taxon>Altingiaceae</taxon>
        <taxon>Liquidambar</taxon>
    </lineage>
</organism>
<keyword evidence="2" id="KW-0805">Transcription regulation</keyword>
<protein>
    <recommendedName>
        <fullName evidence="7">BZIP domain-containing protein</fullName>
    </recommendedName>
</protein>
<sequence length="140" mass="16448">MFFPQDTVECQFPVCEAGFTASEIQELLSLFQTGNPASSNSGSDTNPSVCGVDERKRRRMLSNRESARRSRWRKKRHLENLNDQLNRMKLENREYKNRLGLAMHQFQLVQRENDRLRFESAALRARLSDLYQILLTLQLQ</sequence>
<dbReference type="PANTHER" id="PTHR45764">
    <property type="entry name" value="BZIP TRANSCRIPTION FACTOR 44"/>
    <property type="match status" value="1"/>
</dbReference>
<proteinExistence type="predicted"/>
<feature type="domain" description="BZIP" evidence="7">
    <location>
        <begin position="53"/>
        <end position="116"/>
    </location>
</feature>
<keyword evidence="3" id="KW-0238">DNA-binding</keyword>
<evidence type="ECO:0000256" key="4">
    <source>
        <dbReference type="ARBA" id="ARBA00023163"/>
    </source>
</evidence>
<evidence type="ECO:0000256" key="6">
    <source>
        <dbReference type="SAM" id="MobiDB-lite"/>
    </source>
</evidence>
<dbReference type="Pfam" id="PF00170">
    <property type="entry name" value="bZIP_1"/>
    <property type="match status" value="1"/>
</dbReference>
<dbReference type="GO" id="GO:0000976">
    <property type="term" value="F:transcription cis-regulatory region binding"/>
    <property type="evidence" value="ECO:0007669"/>
    <property type="project" value="TreeGrafter"/>
</dbReference>
<dbReference type="Gene3D" id="1.20.5.170">
    <property type="match status" value="1"/>
</dbReference>
<keyword evidence="4" id="KW-0804">Transcription</keyword>
<gene>
    <name evidence="8" type="ORF">L1049_026132</name>
</gene>
<dbReference type="GO" id="GO:0005634">
    <property type="term" value="C:nucleus"/>
    <property type="evidence" value="ECO:0007669"/>
    <property type="project" value="UniProtKB-SubCell"/>
</dbReference>
<evidence type="ECO:0000313" key="8">
    <source>
        <dbReference type="EMBL" id="KAK9270551.1"/>
    </source>
</evidence>
<evidence type="ECO:0000256" key="3">
    <source>
        <dbReference type="ARBA" id="ARBA00023125"/>
    </source>
</evidence>
<evidence type="ECO:0000313" key="9">
    <source>
        <dbReference type="Proteomes" id="UP001415857"/>
    </source>
</evidence>
<dbReference type="FunFam" id="1.20.5.170:FF:000020">
    <property type="entry name" value="BZIP transcription factor"/>
    <property type="match status" value="1"/>
</dbReference>
<dbReference type="GO" id="GO:0046982">
    <property type="term" value="F:protein heterodimerization activity"/>
    <property type="evidence" value="ECO:0007669"/>
    <property type="project" value="UniProtKB-ARBA"/>
</dbReference>
<feature type="compositionally biased region" description="Polar residues" evidence="6">
    <location>
        <begin position="35"/>
        <end position="48"/>
    </location>
</feature>
<dbReference type="EMBL" id="JBBPBK010000014">
    <property type="protein sequence ID" value="KAK9270551.1"/>
    <property type="molecule type" value="Genomic_DNA"/>
</dbReference>
<evidence type="ECO:0000259" key="7">
    <source>
        <dbReference type="PROSITE" id="PS50217"/>
    </source>
</evidence>
<dbReference type="AlphaFoldDB" id="A0AAP0NE56"/>
<comment type="subcellular location">
    <subcellularLocation>
        <location evidence="1">Nucleus</location>
    </subcellularLocation>
</comment>
<evidence type="ECO:0000256" key="5">
    <source>
        <dbReference type="ARBA" id="ARBA00023242"/>
    </source>
</evidence>
<keyword evidence="5" id="KW-0539">Nucleus</keyword>
<dbReference type="PROSITE" id="PS00036">
    <property type="entry name" value="BZIP_BASIC"/>
    <property type="match status" value="1"/>
</dbReference>
<dbReference type="SUPFAM" id="SSF57959">
    <property type="entry name" value="Leucine zipper domain"/>
    <property type="match status" value="1"/>
</dbReference>
<comment type="caution">
    <text evidence="8">The sequence shown here is derived from an EMBL/GenBank/DDBJ whole genome shotgun (WGS) entry which is preliminary data.</text>
</comment>
<keyword evidence="9" id="KW-1185">Reference proteome</keyword>